<dbReference type="Proteomes" id="UP001385951">
    <property type="component" value="Unassembled WGS sequence"/>
</dbReference>
<evidence type="ECO:0000256" key="10">
    <source>
        <dbReference type="ARBA" id="ARBA00023180"/>
    </source>
</evidence>
<gene>
    <name evidence="14" type="ORF">QCA50_006115</name>
</gene>
<proteinExistence type="inferred from homology"/>
<dbReference type="Pfam" id="PF22810">
    <property type="entry name" value="LPMO_AA14"/>
    <property type="match status" value="1"/>
</dbReference>
<keyword evidence="10" id="KW-0325">Glycoprotein</keyword>
<evidence type="ECO:0000313" key="15">
    <source>
        <dbReference type="Proteomes" id="UP001385951"/>
    </source>
</evidence>
<feature type="signal peptide" evidence="13">
    <location>
        <begin position="1"/>
        <end position="20"/>
    </location>
</feature>
<comment type="caution">
    <text evidence="14">The sequence shown here is derived from an EMBL/GenBank/DDBJ whole genome shotgun (WGS) entry which is preliminary data.</text>
</comment>
<evidence type="ECO:0000256" key="6">
    <source>
        <dbReference type="ARBA" id="ARBA00023002"/>
    </source>
</evidence>
<evidence type="ECO:0000256" key="8">
    <source>
        <dbReference type="ARBA" id="ARBA00023033"/>
    </source>
</evidence>
<feature type="compositionally biased region" description="Low complexity" evidence="12">
    <location>
        <begin position="352"/>
        <end position="362"/>
    </location>
</feature>
<feature type="chain" id="PRO_5043945513" description="Lytic polysaccharide monooxygenase" evidence="13">
    <location>
        <begin position="21"/>
        <end position="412"/>
    </location>
</feature>
<evidence type="ECO:0000256" key="2">
    <source>
        <dbReference type="ARBA" id="ARBA00004613"/>
    </source>
</evidence>
<dbReference type="GO" id="GO:0004497">
    <property type="term" value="F:monooxygenase activity"/>
    <property type="evidence" value="ECO:0007669"/>
    <property type="project" value="UniProtKB-KW"/>
</dbReference>
<accession>A0AAW0GET0</accession>
<feature type="compositionally biased region" description="Low complexity" evidence="12">
    <location>
        <begin position="311"/>
        <end position="342"/>
    </location>
</feature>
<name>A0AAW0GET0_9APHY</name>
<dbReference type="GO" id="GO:0005576">
    <property type="term" value="C:extracellular region"/>
    <property type="evidence" value="ECO:0007669"/>
    <property type="project" value="UniProtKB-SubCell"/>
</dbReference>
<dbReference type="InterPro" id="IPR054497">
    <property type="entry name" value="LPMO_AA14"/>
</dbReference>
<evidence type="ECO:0000256" key="13">
    <source>
        <dbReference type="SAM" id="SignalP"/>
    </source>
</evidence>
<sequence length="412" mass="44117">MLSSIPVFLAIASLSPLASAHIAFWHRSMYGFNVTAQTFSYDNRPVIPLQDMSFDKWWFHGHLDYPPNDGDFFELPAGGTAMSELSCDKGATSEYSSSPGGKAGYPTDYPCPGQPLSQFHTTGENDLGGCALSIAYKSDVRSVTPEDLVVFSVNQKCVWNLNTAFQVPANMPACPEGGCICAWHWIHTPDSGAEQMYMNGFKCKVTGNTGSKPLGKPGVARRCGADPANGKNDAVASNCTIGAKNPLYWDQTERNNMFEGIYSPPLYKDLYAFYDGPQNDIFQDATVGGTLQTVSNQVTSTAQSLSPHGLVASSSQAAQTTTTPAADVPVTTPASQQAEAPSTPSPSPSAAPTPEITTSAASQAPASESTKKCSRKKRSNRSKKSVGAEDVNIAARHNGIKHHNKRRLENHL</sequence>
<evidence type="ECO:0000256" key="11">
    <source>
        <dbReference type="ARBA" id="ARBA00046340"/>
    </source>
</evidence>
<organism evidence="14 15">
    <name type="scientific">Cerrena zonata</name>
    <dbReference type="NCBI Taxonomy" id="2478898"/>
    <lineage>
        <taxon>Eukaryota</taxon>
        <taxon>Fungi</taxon>
        <taxon>Dikarya</taxon>
        <taxon>Basidiomycota</taxon>
        <taxon>Agaricomycotina</taxon>
        <taxon>Agaricomycetes</taxon>
        <taxon>Polyporales</taxon>
        <taxon>Cerrenaceae</taxon>
        <taxon>Cerrena</taxon>
    </lineage>
</organism>
<dbReference type="EMBL" id="JASBNA010000006">
    <property type="protein sequence ID" value="KAK7691012.1"/>
    <property type="molecule type" value="Genomic_DNA"/>
</dbReference>
<keyword evidence="9" id="KW-1015">Disulfide bond</keyword>
<dbReference type="AlphaFoldDB" id="A0AAW0GET0"/>
<keyword evidence="5 13" id="KW-0732">Signal</keyword>
<feature type="region of interest" description="Disordered" evidence="12">
    <location>
        <begin position="305"/>
        <end position="412"/>
    </location>
</feature>
<keyword evidence="7" id="KW-0186">Copper</keyword>
<comment type="subcellular location">
    <subcellularLocation>
        <location evidence="2">Secreted</location>
    </subcellularLocation>
</comment>
<dbReference type="Gene3D" id="2.70.50.70">
    <property type="match status" value="1"/>
</dbReference>
<feature type="compositionally biased region" description="Basic residues" evidence="12">
    <location>
        <begin position="372"/>
        <end position="384"/>
    </location>
</feature>
<keyword evidence="3" id="KW-0964">Secreted</keyword>
<keyword evidence="8" id="KW-0503">Monooxygenase</keyword>
<dbReference type="GO" id="GO:0046872">
    <property type="term" value="F:metal ion binding"/>
    <property type="evidence" value="ECO:0007669"/>
    <property type="project" value="UniProtKB-KW"/>
</dbReference>
<reference evidence="14 15" key="1">
    <citation type="submission" date="2022-09" db="EMBL/GenBank/DDBJ databases">
        <authorList>
            <person name="Palmer J.M."/>
        </authorList>
    </citation>
    <scope>NUCLEOTIDE SEQUENCE [LARGE SCALE GENOMIC DNA]</scope>
    <source>
        <strain evidence="14 15">DSM 7382</strain>
    </source>
</reference>
<comment type="cofactor">
    <cofactor evidence="1">
        <name>Cu(2+)</name>
        <dbReference type="ChEBI" id="CHEBI:29036"/>
    </cofactor>
</comment>
<evidence type="ECO:0000256" key="9">
    <source>
        <dbReference type="ARBA" id="ARBA00023157"/>
    </source>
</evidence>
<keyword evidence="4" id="KW-0479">Metal-binding</keyword>
<evidence type="ECO:0000256" key="7">
    <source>
        <dbReference type="ARBA" id="ARBA00023008"/>
    </source>
</evidence>
<evidence type="ECO:0000256" key="1">
    <source>
        <dbReference type="ARBA" id="ARBA00001973"/>
    </source>
</evidence>
<keyword evidence="6" id="KW-0560">Oxidoreductase</keyword>
<evidence type="ECO:0000256" key="4">
    <source>
        <dbReference type="ARBA" id="ARBA00022723"/>
    </source>
</evidence>
<protein>
    <recommendedName>
        <fullName evidence="16">Lytic polysaccharide monooxygenase</fullName>
    </recommendedName>
</protein>
<keyword evidence="15" id="KW-1185">Reference proteome</keyword>
<comment type="similarity">
    <text evidence="11">Belongs to the polysaccharide monooxygenase AA14 family.</text>
</comment>
<evidence type="ECO:0000256" key="12">
    <source>
        <dbReference type="SAM" id="MobiDB-lite"/>
    </source>
</evidence>
<evidence type="ECO:0000256" key="5">
    <source>
        <dbReference type="ARBA" id="ARBA00022729"/>
    </source>
</evidence>
<evidence type="ECO:0000313" key="14">
    <source>
        <dbReference type="EMBL" id="KAK7691012.1"/>
    </source>
</evidence>
<evidence type="ECO:0000256" key="3">
    <source>
        <dbReference type="ARBA" id="ARBA00022525"/>
    </source>
</evidence>
<evidence type="ECO:0008006" key="16">
    <source>
        <dbReference type="Google" id="ProtNLM"/>
    </source>
</evidence>